<dbReference type="SUPFAM" id="SSF81338">
    <property type="entry name" value="Aquaporin-like"/>
    <property type="match status" value="1"/>
</dbReference>
<dbReference type="Gene3D" id="1.20.1080.10">
    <property type="entry name" value="Glycerol uptake facilitator protein"/>
    <property type="match status" value="1"/>
</dbReference>
<protein>
    <submittedName>
        <fullName evidence="9">Uncharacterized protein</fullName>
    </submittedName>
</protein>
<keyword evidence="4" id="KW-0677">Repeat</keyword>
<comment type="caution">
    <text evidence="9">The sequence shown here is derived from an EMBL/GenBank/DDBJ whole genome shotgun (WGS) entry which is preliminary data.</text>
</comment>
<comment type="similarity">
    <text evidence="7">Belongs to the MIP/aquaporin (TC 1.A.8) family. SIP (TC 1.A.8.10) subfamily.</text>
</comment>
<dbReference type="InterPro" id="IPR044222">
    <property type="entry name" value="SIP1-1/2-like"/>
</dbReference>
<accession>A0AAP0N6L1</accession>
<evidence type="ECO:0000256" key="6">
    <source>
        <dbReference type="ARBA" id="ARBA00023136"/>
    </source>
</evidence>
<evidence type="ECO:0000256" key="3">
    <source>
        <dbReference type="ARBA" id="ARBA00022692"/>
    </source>
</evidence>
<dbReference type="AlphaFoldDB" id="A0AAP0N6L1"/>
<dbReference type="GO" id="GO:0016020">
    <property type="term" value="C:membrane"/>
    <property type="evidence" value="ECO:0007669"/>
    <property type="project" value="UniProtKB-SubCell"/>
</dbReference>
<dbReference type="InterPro" id="IPR000425">
    <property type="entry name" value="MIP"/>
</dbReference>
<gene>
    <name evidence="9" type="ORF">L1049_001684</name>
</gene>
<keyword evidence="2" id="KW-0813">Transport</keyword>
<evidence type="ECO:0000256" key="8">
    <source>
        <dbReference type="SAM" id="Phobius"/>
    </source>
</evidence>
<evidence type="ECO:0000256" key="4">
    <source>
        <dbReference type="ARBA" id="ARBA00022737"/>
    </source>
</evidence>
<organism evidence="9 10">
    <name type="scientific">Liquidambar formosana</name>
    <name type="common">Formosan gum</name>
    <dbReference type="NCBI Taxonomy" id="63359"/>
    <lineage>
        <taxon>Eukaryota</taxon>
        <taxon>Viridiplantae</taxon>
        <taxon>Streptophyta</taxon>
        <taxon>Embryophyta</taxon>
        <taxon>Tracheophyta</taxon>
        <taxon>Spermatophyta</taxon>
        <taxon>Magnoliopsida</taxon>
        <taxon>eudicotyledons</taxon>
        <taxon>Gunneridae</taxon>
        <taxon>Pentapetalae</taxon>
        <taxon>Saxifragales</taxon>
        <taxon>Altingiaceae</taxon>
        <taxon>Liquidambar</taxon>
    </lineage>
</organism>
<dbReference type="PANTHER" id="PTHR46739:SF3">
    <property type="entry name" value="AQUAPORIN SIP1-1"/>
    <property type="match status" value="1"/>
</dbReference>
<sequence>MNDEEKMHPNLRSRENFEGTLGIQTLEAAKQLLTDPTKSQTNRITKLPHDLSLEIVLMTAFGWAYVNNWHNTWEQFYVYWICPFIGAILAAWVFRVLFPPATKQKKA</sequence>
<keyword evidence="3 8" id="KW-0812">Transmembrane</keyword>
<keyword evidence="6 8" id="KW-0472">Membrane</keyword>
<evidence type="ECO:0000313" key="10">
    <source>
        <dbReference type="Proteomes" id="UP001415857"/>
    </source>
</evidence>
<feature type="transmembrane region" description="Helical" evidence="8">
    <location>
        <begin position="47"/>
        <end position="65"/>
    </location>
</feature>
<evidence type="ECO:0000256" key="1">
    <source>
        <dbReference type="ARBA" id="ARBA00004141"/>
    </source>
</evidence>
<evidence type="ECO:0000256" key="5">
    <source>
        <dbReference type="ARBA" id="ARBA00022989"/>
    </source>
</evidence>
<dbReference type="GO" id="GO:0015250">
    <property type="term" value="F:water channel activity"/>
    <property type="evidence" value="ECO:0007669"/>
    <property type="project" value="InterPro"/>
</dbReference>
<dbReference type="PANTHER" id="PTHR46739">
    <property type="entry name" value="AQUAPORIN SIP1-1"/>
    <property type="match status" value="1"/>
</dbReference>
<dbReference type="EMBL" id="JBBPBK010000332">
    <property type="protein sequence ID" value="KAK9265674.1"/>
    <property type="molecule type" value="Genomic_DNA"/>
</dbReference>
<dbReference type="Proteomes" id="UP001415857">
    <property type="component" value="Unassembled WGS sequence"/>
</dbReference>
<reference evidence="9 10" key="1">
    <citation type="journal article" date="2024" name="Plant J.">
        <title>Genome sequences and population genomics reveal climatic adaptation and genomic divergence between two closely related sweetgum species.</title>
        <authorList>
            <person name="Xu W.Q."/>
            <person name="Ren C.Q."/>
            <person name="Zhang X.Y."/>
            <person name="Comes H.P."/>
            <person name="Liu X.H."/>
            <person name="Li Y.G."/>
            <person name="Kettle C.J."/>
            <person name="Jalonen R."/>
            <person name="Gaisberger H."/>
            <person name="Ma Y.Z."/>
            <person name="Qiu Y.X."/>
        </authorList>
    </citation>
    <scope>NUCLEOTIDE SEQUENCE [LARGE SCALE GENOMIC DNA]</scope>
    <source>
        <strain evidence="9">Hangzhou</strain>
    </source>
</reference>
<dbReference type="InterPro" id="IPR023271">
    <property type="entry name" value="Aquaporin-like"/>
</dbReference>
<comment type="subcellular location">
    <subcellularLocation>
        <location evidence="1">Membrane</location>
        <topology evidence="1">Multi-pass membrane protein</topology>
    </subcellularLocation>
</comment>
<dbReference type="Pfam" id="PF00230">
    <property type="entry name" value="MIP"/>
    <property type="match status" value="1"/>
</dbReference>
<name>A0AAP0N6L1_LIQFO</name>
<evidence type="ECO:0000256" key="2">
    <source>
        <dbReference type="ARBA" id="ARBA00022448"/>
    </source>
</evidence>
<keyword evidence="5 8" id="KW-1133">Transmembrane helix</keyword>
<keyword evidence="10" id="KW-1185">Reference proteome</keyword>
<proteinExistence type="inferred from homology"/>
<feature type="transmembrane region" description="Helical" evidence="8">
    <location>
        <begin position="77"/>
        <end position="98"/>
    </location>
</feature>
<evidence type="ECO:0000256" key="7">
    <source>
        <dbReference type="ARBA" id="ARBA00024030"/>
    </source>
</evidence>
<evidence type="ECO:0000313" key="9">
    <source>
        <dbReference type="EMBL" id="KAK9265674.1"/>
    </source>
</evidence>